<dbReference type="InterPro" id="IPR003599">
    <property type="entry name" value="Ig_sub"/>
</dbReference>
<dbReference type="PANTHER" id="PTHR11422:SF6">
    <property type="entry name" value="HEMICENTIN-1 ISOFORM X1"/>
    <property type="match status" value="1"/>
</dbReference>
<keyword evidence="4" id="KW-0732">Signal</keyword>
<dbReference type="Pfam" id="PF13927">
    <property type="entry name" value="Ig_3"/>
    <property type="match status" value="1"/>
</dbReference>
<sequence>MKTIGWFGLVLGALSAAGDVILTKPGQSATFKCGLDTNNRGLVWNYGNDQVISVDGRSGVTHRGTKFNKRSVLRGTSLVVSGVTEEDVGKYFCMADGRSKEHTLLVVSVSVSPSSELQLGTDATLQCWVKGLNPPDSPVQWNRPDGRSESETVQLKSVARSDAGNWECTFSHDGKKYSESLEIKVQGAVPVTAAPSPSPSSKAVSIAQPPATDAVLLGLSWWVWVAIGVGGLVMVLLMVFVIVLYKRIKRRKRKFLNKKNGRQPLKPKTYCQCDRPAAAAKPQQGRRKAKPSALPLQPLLMA</sequence>
<organism evidence="6 7">
    <name type="scientific">Perca flavescens</name>
    <name type="common">American yellow perch</name>
    <name type="synonym">Morone flavescens</name>
    <dbReference type="NCBI Taxonomy" id="8167"/>
    <lineage>
        <taxon>Eukaryota</taxon>
        <taxon>Metazoa</taxon>
        <taxon>Chordata</taxon>
        <taxon>Craniata</taxon>
        <taxon>Vertebrata</taxon>
        <taxon>Euteleostomi</taxon>
        <taxon>Actinopterygii</taxon>
        <taxon>Neopterygii</taxon>
        <taxon>Teleostei</taxon>
        <taxon>Neoteleostei</taxon>
        <taxon>Acanthomorphata</taxon>
        <taxon>Eupercaria</taxon>
        <taxon>Perciformes</taxon>
        <taxon>Percoidei</taxon>
        <taxon>Percidae</taxon>
        <taxon>Percinae</taxon>
        <taxon>Perca</taxon>
    </lineage>
</organism>
<dbReference type="Pfam" id="PF00047">
    <property type="entry name" value="ig"/>
    <property type="match status" value="1"/>
</dbReference>
<feature type="domain" description="Ig-like" evidence="5">
    <location>
        <begin position="102"/>
        <end position="184"/>
    </location>
</feature>
<dbReference type="SUPFAM" id="SSF48726">
    <property type="entry name" value="Immunoglobulin"/>
    <property type="match status" value="2"/>
</dbReference>
<proteinExistence type="predicted"/>
<feature type="domain" description="Ig-like" evidence="5">
    <location>
        <begin position="26"/>
        <end position="95"/>
    </location>
</feature>
<evidence type="ECO:0000256" key="2">
    <source>
        <dbReference type="SAM" id="MobiDB-lite"/>
    </source>
</evidence>
<evidence type="ECO:0000313" key="7">
    <source>
        <dbReference type="Proteomes" id="UP000295070"/>
    </source>
</evidence>
<dbReference type="Gene3D" id="1.20.5.900">
    <property type="entry name" value="transmembrane domain of human cd4"/>
    <property type="match status" value="1"/>
</dbReference>
<feature type="chain" id="PRO_5019864390" description="Ig-like domain-containing protein" evidence="4">
    <location>
        <begin position="19"/>
        <end position="302"/>
    </location>
</feature>
<dbReference type="InterPro" id="IPR013151">
    <property type="entry name" value="Immunoglobulin_dom"/>
</dbReference>
<dbReference type="EMBL" id="SCKG01000006">
    <property type="protein sequence ID" value="TDH11627.1"/>
    <property type="molecule type" value="Genomic_DNA"/>
</dbReference>
<name>A0A484DAM6_PERFV</name>
<dbReference type="Proteomes" id="UP000295070">
    <property type="component" value="Chromosome 6"/>
</dbReference>
<keyword evidence="3" id="KW-0812">Transmembrane</keyword>
<dbReference type="InterPro" id="IPR021963">
    <property type="entry name" value="Tcell_CD4_Cterm"/>
</dbReference>
<feature type="signal peptide" evidence="4">
    <location>
        <begin position="1"/>
        <end position="18"/>
    </location>
</feature>
<keyword evidence="7" id="KW-1185">Reference proteome</keyword>
<feature type="transmembrane region" description="Helical" evidence="3">
    <location>
        <begin position="221"/>
        <end position="245"/>
    </location>
</feature>
<dbReference type="InterPro" id="IPR013783">
    <property type="entry name" value="Ig-like_fold"/>
</dbReference>
<dbReference type="SMART" id="SM00409">
    <property type="entry name" value="IG"/>
    <property type="match status" value="2"/>
</dbReference>
<evidence type="ECO:0000313" key="6">
    <source>
        <dbReference type="EMBL" id="TDH11627.1"/>
    </source>
</evidence>
<dbReference type="InterPro" id="IPR036179">
    <property type="entry name" value="Ig-like_dom_sf"/>
</dbReference>
<protein>
    <recommendedName>
        <fullName evidence="5">Ig-like domain-containing protein</fullName>
    </recommendedName>
</protein>
<evidence type="ECO:0000256" key="1">
    <source>
        <dbReference type="ARBA" id="ARBA00023319"/>
    </source>
</evidence>
<dbReference type="Gene3D" id="2.60.40.10">
    <property type="entry name" value="Immunoglobulins"/>
    <property type="match status" value="2"/>
</dbReference>
<dbReference type="PROSITE" id="PS50835">
    <property type="entry name" value="IG_LIKE"/>
    <property type="match status" value="2"/>
</dbReference>
<evidence type="ECO:0000256" key="3">
    <source>
        <dbReference type="SAM" id="Phobius"/>
    </source>
</evidence>
<comment type="caution">
    <text evidence="6">The sequence shown here is derived from an EMBL/GenBank/DDBJ whole genome shotgun (WGS) entry which is preliminary data.</text>
</comment>
<evidence type="ECO:0000259" key="5">
    <source>
        <dbReference type="PROSITE" id="PS50835"/>
    </source>
</evidence>
<dbReference type="Pfam" id="PF12104">
    <property type="entry name" value="Tcell_CD4_C"/>
    <property type="match status" value="1"/>
</dbReference>
<reference evidence="6 7" key="1">
    <citation type="submission" date="2019-01" db="EMBL/GenBank/DDBJ databases">
        <title>A chromosome-scale genome assembly of the yellow perch, Perca flavescens.</title>
        <authorList>
            <person name="Feron R."/>
            <person name="Morvezen R."/>
            <person name="Bestin A."/>
            <person name="Haffray P."/>
            <person name="Klopp C."/>
            <person name="Zahm M."/>
            <person name="Cabau C."/>
            <person name="Roques C."/>
            <person name="Donnadieu C."/>
            <person name="Bouchez O."/>
            <person name="Christie M."/>
            <person name="Larson W."/>
            <person name="Guiguen Y."/>
        </authorList>
    </citation>
    <scope>NUCLEOTIDE SEQUENCE [LARGE SCALE GENOMIC DNA]</scope>
    <source>
        <strain evidence="6">YP-PL-M2</strain>
        <tissue evidence="6">Blood</tissue>
    </source>
</reference>
<gene>
    <name evidence="6" type="ORF">EPR50_G00062780</name>
</gene>
<accession>A0A484DAM6</accession>
<keyword evidence="3" id="KW-0472">Membrane</keyword>
<evidence type="ECO:0000256" key="4">
    <source>
        <dbReference type="SAM" id="SignalP"/>
    </source>
</evidence>
<feature type="region of interest" description="Disordered" evidence="2">
    <location>
        <begin position="256"/>
        <end position="302"/>
    </location>
</feature>
<dbReference type="PANTHER" id="PTHR11422">
    <property type="entry name" value="T-CELL SURFACE GLYCOPROTEIN CD4"/>
    <property type="match status" value="1"/>
</dbReference>
<dbReference type="STRING" id="8167.A0A484DAM6"/>
<dbReference type="AlphaFoldDB" id="A0A484DAM6"/>
<keyword evidence="3" id="KW-1133">Transmembrane helix</keyword>
<dbReference type="InterPro" id="IPR007110">
    <property type="entry name" value="Ig-like_dom"/>
</dbReference>
<keyword evidence="1" id="KW-0393">Immunoglobulin domain</keyword>